<evidence type="ECO:0000313" key="2">
    <source>
        <dbReference type="Proteomes" id="UP000054703"/>
    </source>
</evidence>
<sequence>MRCEFQTYDVDGTMATMAENAHLLNVPVITGGVGLAEIRKFYQNSFIPQLPEDTETTLISRTIGEIQIVDELIFKFTHTIQMDWILPGLSPTNKRVEIALVVIIGFNGYKVSHEHIYWDQASVLVQLGLLDTRSLPITGIESSKMVANPHLYSMNGLHLKNA</sequence>
<dbReference type="PANTHER" id="PTHR38436">
    <property type="entry name" value="POLYKETIDE CYCLASE SNOAL-LIKE DOMAIN"/>
    <property type="match status" value="1"/>
</dbReference>
<dbReference type="GO" id="GO:0016787">
    <property type="term" value="F:hydrolase activity"/>
    <property type="evidence" value="ECO:0007669"/>
    <property type="project" value="UniProtKB-KW"/>
</dbReference>
<dbReference type="AlphaFoldDB" id="A0A0W0YVI0"/>
<name>A0A0W0YVI0_9GAMM</name>
<gene>
    <name evidence="1" type="ORF">Lsan_1917</name>
</gene>
<protein>
    <submittedName>
        <fullName evidence="1">Dienelactone hydrolase</fullName>
    </submittedName>
</protein>
<dbReference type="GO" id="GO:0030638">
    <property type="term" value="P:polyketide metabolic process"/>
    <property type="evidence" value="ECO:0007669"/>
    <property type="project" value="InterPro"/>
</dbReference>
<comment type="caution">
    <text evidence="1">The sequence shown here is derived from an EMBL/GenBank/DDBJ whole genome shotgun (WGS) entry which is preliminary data.</text>
</comment>
<dbReference type="Gene3D" id="3.10.450.50">
    <property type="match status" value="1"/>
</dbReference>
<dbReference type="STRING" id="45074.Lsan_1917"/>
<proteinExistence type="predicted"/>
<dbReference type="EMBL" id="LNYU01000046">
    <property type="protein sequence ID" value="KTD60890.1"/>
    <property type="molecule type" value="Genomic_DNA"/>
</dbReference>
<keyword evidence="1" id="KW-0378">Hydrolase</keyword>
<evidence type="ECO:0000313" key="1">
    <source>
        <dbReference type="EMBL" id="KTD60890.1"/>
    </source>
</evidence>
<dbReference type="Proteomes" id="UP000054703">
    <property type="component" value="Unassembled WGS sequence"/>
</dbReference>
<dbReference type="SUPFAM" id="SSF54427">
    <property type="entry name" value="NTF2-like"/>
    <property type="match status" value="1"/>
</dbReference>
<dbReference type="RefSeq" id="WP_058514195.1">
    <property type="nucleotide sequence ID" value="NZ_CAAAIH010000062.1"/>
</dbReference>
<organism evidence="1 2">
    <name type="scientific">Legionella santicrucis</name>
    <dbReference type="NCBI Taxonomy" id="45074"/>
    <lineage>
        <taxon>Bacteria</taxon>
        <taxon>Pseudomonadati</taxon>
        <taxon>Pseudomonadota</taxon>
        <taxon>Gammaproteobacteria</taxon>
        <taxon>Legionellales</taxon>
        <taxon>Legionellaceae</taxon>
        <taxon>Legionella</taxon>
    </lineage>
</organism>
<dbReference type="InterPro" id="IPR009959">
    <property type="entry name" value="Cyclase_SnoaL-like"/>
</dbReference>
<reference evidence="1 2" key="1">
    <citation type="submission" date="2015-11" db="EMBL/GenBank/DDBJ databases">
        <title>Genomic analysis of 38 Legionella species identifies large and diverse effector repertoires.</title>
        <authorList>
            <person name="Burstein D."/>
            <person name="Amaro F."/>
            <person name="Zusman T."/>
            <person name="Lifshitz Z."/>
            <person name="Cohen O."/>
            <person name="Gilbert J.A."/>
            <person name="Pupko T."/>
            <person name="Shuman H.A."/>
            <person name="Segal G."/>
        </authorList>
    </citation>
    <scope>NUCLEOTIDE SEQUENCE [LARGE SCALE GENOMIC DNA]</scope>
    <source>
        <strain evidence="1 2">SC-63-C7</strain>
    </source>
</reference>
<accession>A0A0W0YVI0</accession>
<dbReference type="PATRIC" id="fig|45074.5.peg.2049"/>
<dbReference type="PANTHER" id="PTHR38436:SF3">
    <property type="entry name" value="CARBOXYMETHYLENEBUTENOLIDASE-RELATED"/>
    <property type="match status" value="1"/>
</dbReference>
<keyword evidence="2" id="KW-1185">Reference proteome</keyword>
<dbReference type="InterPro" id="IPR032710">
    <property type="entry name" value="NTF2-like_dom_sf"/>
</dbReference>